<dbReference type="AlphaFoldDB" id="A0A8H9F8J8"/>
<dbReference type="EMBL" id="BLYO01000268">
    <property type="protein sequence ID" value="GFO99476.1"/>
    <property type="molecule type" value="Genomic_DNA"/>
</dbReference>
<sequence length="197" mass="22626">MEAENQQLKEYSNYLDKNEDELRHFKHDYENLLNSLKISAEKGDSKSVVKQLAKYTNSQFDEKALRKYKGVNHIHVEELKSIAITKLAKLYNEKIPYSFGCEVEIYDIPKIVNIFDLVRIIGVAFDNAIEESQNLIKRTGDNNSAKVDAMYYQEDGNFEFKIRNRISKGTTLSPNVLSQEGYSTKQHHTGIGLANVK</sequence>
<dbReference type="RefSeq" id="WP_236652623.1">
    <property type="nucleotide sequence ID" value="NZ_BLYO01000268.1"/>
</dbReference>
<evidence type="ECO:0000256" key="1">
    <source>
        <dbReference type="SAM" id="Coils"/>
    </source>
</evidence>
<evidence type="ECO:0000259" key="2">
    <source>
        <dbReference type="Pfam" id="PF14501"/>
    </source>
</evidence>
<gene>
    <name evidence="3" type="ORF">LHEH8_12320</name>
</gene>
<comment type="caution">
    <text evidence="3">The sequence shown here is derived from an EMBL/GenBank/DDBJ whole genome shotgun (WGS) entry which is preliminary data.</text>
</comment>
<accession>A0A8H9F8J8</accession>
<reference evidence="3" key="1">
    <citation type="submission" date="2020-07" db="EMBL/GenBank/DDBJ databases">
        <title>Draft genome sequence of Lactobacillus helveticus strain H-8.</title>
        <authorList>
            <person name="Endo A."/>
            <person name="Maeno S."/>
            <person name="Kido Y."/>
        </authorList>
    </citation>
    <scope>NUCLEOTIDE SEQUENCE</scope>
    <source>
        <strain evidence="3">H-8</strain>
    </source>
</reference>
<dbReference type="PANTHER" id="PTHR40448:SF1">
    <property type="entry name" value="TWO-COMPONENT SENSOR HISTIDINE KINASE"/>
    <property type="match status" value="1"/>
</dbReference>
<evidence type="ECO:0000313" key="4">
    <source>
        <dbReference type="Proteomes" id="UP000618094"/>
    </source>
</evidence>
<dbReference type="Gene3D" id="3.30.565.10">
    <property type="entry name" value="Histidine kinase-like ATPase, C-terminal domain"/>
    <property type="match status" value="1"/>
</dbReference>
<dbReference type="Pfam" id="PF14501">
    <property type="entry name" value="HATPase_c_5"/>
    <property type="match status" value="1"/>
</dbReference>
<protein>
    <recommendedName>
        <fullName evidence="2">Sensor histidine kinase NatK-like C-terminal domain-containing protein</fullName>
    </recommendedName>
</protein>
<dbReference type="Proteomes" id="UP000618094">
    <property type="component" value="Unassembled WGS sequence"/>
</dbReference>
<keyword evidence="1" id="KW-0175">Coiled coil</keyword>
<evidence type="ECO:0000313" key="3">
    <source>
        <dbReference type="EMBL" id="GFO99476.1"/>
    </source>
</evidence>
<name>A0A8H9F8J8_LACHE</name>
<organism evidence="3 4">
    <name type="scientific">Lactobacillus helveticus</name>
    <name type="common">Lactobacillus suntoryeus</name>
    <dbReference type="NCBI Taxonomy" id="1587"/>
    <lineage>
        <taxon>Bacteria</taxon>
        <taxon>Bacillati</taxon>
        <taxon>Bacillota</taxon>
        <taxon>Bacilli</taxon>
        <taxon>Lactobacillales</taxon>
        <taxon>Lactobacillaceae</taxon>
        <taxon>Lactobacillus</taxon>
    </lineage>
</organism>
<dbReference type="InterPro" id="IPR036890">
    <property type="entry name" value="HATPase_C_sf"/>
</dbReference>
<dbReference type="PANTHER" id="PTHR40448">
    <property type="entry name" value="TWO-COMPONENT SENSOR HISTIDINE KINASE"/>
    <property type="match status" value="1"/>
</dbReference>
<proteinExistence type="predicted"/>
<feature type="coiled-coil region" evidence="1">
    <location>
        <begin position="1"/>
        <end position="35"/>
    </location>
</feature>
<dbReference type="GO" id="GO:0042802">
    <property type="term" value="F:identical protein binding"/>
    <property type="evidence" value="ECO:0007669"/>
    <property type="project" value="TreeGrafter"/>
</dbReference>
<feature type="domain" description="Sensor histidine kinase NatK-like C-terminal" evidence="2">
    <location>
        <begin position="113"/>
        <end position="197"/>
    </location>
</feature>
<dbReference type="InterPro" id="IPR032834">
    <property type="entry name" value="NatK-like_C"/>
</dbReference>